<keyword evidence="2 6" id="KW-0489">Methyltransferase</keyword>
<proteinExistence type="inferred from homology"/>
<dbReference type="CDD" id="cd18081">
    <property type="entry name" value="RlmH-like"/>
    <property type="match status" value="1"/>
</dbReference>
<keyword evidence="3 6" id="KW-0808">Transferase</keyword>
<dbReference type="InterPro" id="IPR003742">
    <property type="entry name" value="RlmH-like"/>
</dbReference>
<comment type="caution">
    <text evidence="7">The sequence shown here is derived from an EMBL/GenBank/DDBJ whole genome shotgun (WGS) entry which is preliminary data.</text>
</comment>
<dbReference type="NCBIfam" id="NF000985">
    <property type="entry name" value="PRK00103.1-3"/>
    <property type="match status" value="1"/>
</dbReference>
<dbReference type="RefSeq" id="WP_054746188.1">
    <property type="nucleotide sequence ID" value="NZ_AZCV01000002.1"/>
</dbReference>
<feature type="binding site" evidence="6">
    <location>
        <position position="76"/>
    </location>
    <ligand>
        <name>S-adenosyl-L-methionine</name>
        <dbReference type="ChEBI" id="CHEBI:59789"/>
    </ligand>
</feature>
<dbReference type="EC" id="2.1.1.177" evidence="6"/>
<dbReference type="InterPro" id="IPR029026">
    <property type="entry name" value="tRNA_m1G_MTases_N"/>
</dbReference>
<dbReference type="SUPFAM" id="SSF75217">
    <property type="entry name" value="alpha/beta knot"/>
    <property type="match status" value="1"/>
</dbReference>
<evidence type="ECO:0000256" key="5">
    <source>
        <dbReference type="ARBA" id="ARBA00038303"/>
    </source>
</evidence>
<evidence type="ECO:0000256" key="4">
    <source>
        <dbReference type="ARBA" id="ARBA00022691"/>
    </source>
</evidence>
<dbReference type="PATRIC" id="fig|1423722.3.peg.1040"/>
<comment type="catalytic activity">
    <reaction evidence="6">
        <text>pseudouridine(1915) in 23S rRNA + S-adenosyl-L-methionine = N(3)-methylpseudouridine(1915) in 23S rRNA + S-adenosyl-L-homocysteine + H(+)</text>
        <dbReference type="Rhea" id="RHEA:42752"/>
        <dbReference type="Rhea" id="RHEA-COMP:10221"/>
        <dbReference type="Rhea" id="RHEA-COMP:10222"/>
        <dbReference type="ChEBI" id="CHEBI:15378"/>
        <dbReference type="ChEBI" id="CHEBI:57856"/>
        <dbReference type="ChEBI" id="CHEBI:59789"/>
        <dbReference type="ChEBI" id="CHEBI:65314"/>
        <dbReference type="ChEBI" id="CHEBI:74486"/>
        <dbReference type="EC" id="2.1.1.177"/>
    </reaction>
</comment>
<comment type="function">
    <text evidence="6">Specifically methylates the pseudouridine at position 1915 (m3Psi1915) in 23S rRNA.</text>
</comment>
<feature type="binding site" evidence="6">
    <location>
        <position position="108"/>
    </location>
    <ligand>
        <name>S-adenosyl-L-methionine</name>
        <dbReference type="ChEBI" id="CHEBI:59789"/>
    </ligand>
</feature>
<keyword evidence="4 6" id="KW-0949">S-adenosyl-L-methionine</keyword>
<name>A0A0R1H1D9_9LACO</name>
<evidence type="ECO:0000256" key="6">
    <source>
        <dbReference type="HAMAP-Rule" id="MF_00658"/>
    </source>
</evidence>
<dbReference type="AlphaFoldDB" id="A0A0R1H1D9"/>
<comment type="caution">
    <text evidence="6">Lacks conserved residue(s) required for the propagation of feature annotation.</text>
</comment>
<keyword evidence="8" id="KW-1185">Reference proteome</keyword>
<dbReference type="PANTHER" id="PTHR33603">
    <property type="entry name" value="METHYLTRANSFERASE"/>
    <property type="match status" value="1"/>
</dbReference>
<comment type="subcellular location">
    <subcellularLocation>
        <location evidence="6">Cytoplasm</location>
    </subcellularLocation>
</comment>
<keyword evidence="1 6" id="KW-0698">rRNA processing</keyword>
<evidence type="ECO:0000256" key="2">
    <source>
        <dbReference type="ARBA" id="ARBA00022603"/>
    </source>
</evidence>
<reference evidence="7 8" key="1">
    <citation type="journal article" date="2015" name="Genome Announc.">
        <title>Expanding the biotechnology potential of lactobacilli through comparative genomics of 213 strains and associated genera.</title>
        <authorList>
            <person name="Sun Z."/>
            <person name="Harris H.M."/>
            <person name="McCann A."/>
            <person name="Guo C."/>
            <person name="Argimon S."/>
            <person name="Zhang W."/>
            <person name="Yang X."/>
            <person name="Jeffery I.B."/>
            <person name="Cooney J.C."/>
            <person name="Kagawa T.F."/>
            <person name="Liu W."/>
            <person name="Song Y."/>
            <person name="Salvetti E."/>
            <person name="Wrobel A."/>
            <person name="Rasinkangas P."/>
            <person name="Parkhill J."/>
            <person name="Rea M.C."/>
            <person name="O'Sullivan O."/>
            <person name="Ritari J."/>
            <person name="Douillard F.P."/>
            <person name="Paul Ross R."/>
            <person name="Yang R."/>
            <person name="Briner A.E."/>
            <person name="Felis G.E."/>
            <person name="de Vos W.M."/>
            <person name="Barrangou R."/>
            <person name="Klaenhammer T.R."/>
            <person name="Caufield P.W."/>
            <person name="Cui Y."/>
            <person name="Zhang H."/>
            <person name="O'Toole P.W."/>
        </authorList>
    </citation>
    <scope>NUCLEOTIDE SEQUENCE [LARGE SCALE GENOMIC DNA]</scope>
    <source>
        <strain evidence="7 8">DSM 20534</strain>
    </source>
</reference>
<dbReference type="EMBL" id="AZCV01000002">
    <property type="protein sequence ID" value="KRK38243.1"/>
    <property type="molecule type" value="Genomic_DNA"/>
</dbReference>
<accession>A0A0R1H1D9</accession>
<evidence type="ECO:0000256" key="1">
    <source>
        <dbReference type="ARBA" id="ARBA00022552"/>
    </source>
</evidence>
<dbReference type="NCBIfam" id="TIGR00246">
    <property type="entry name" value="tRNA_RlmH_YbeA"/>
    <property type="match status" value="1"/>
</dbReference>
<dbReference type="Gene3D" id="3.40.1280.10">
    <property type="match status" value="1"/>
</dbReference>
<sequence>MGIKIIGVGKIKEKYFTAAVGEYTKRMQRFGGLNIVEVKDEPAPDNMSETEITHVKDKEADKILSKIKEDDFVVTLEILGEEYSSEKLAAKIKELQTYGKSSIVFVIGGSNGLGDAVLNRSNLAVSFGRFTLPHQLMRVVLSEQIYRAFMINSGSTYHK</sequence>
<dbReference type="GO" id="GO:0005737">
    <property type="term" value="C:cytoplasm"/>
    <property type="evidence" value="ECO:0007669"/>
    <property type="project" value="UniProtKB-SubCell"/>
</dbReference>
<dbReference type="GO" id="GO:0070038">
    <property type="term" value="F:rRNA (pseudouridine-N3-)-methyltransferase activity"/>
    <property type="evidence" value="ECO:0007669"/>
    <property type="project" value="UniProtKB-UniRule"/>
</dbReference>
<dbReference type="Proteomes" id="UP000050909">
    <property type="component" value="Unassembled WGS sequence"/>
</dbReference>
<comment type="subunit">
    <text evidence="6">Homodimer.</text>
</comment>
<dbReference type="HAMAP" id="MF_00658">
    <property type="entry name" value="23SrRNA_methyltr_H"/>
    <property type="match status" value="1"/>
</dbReference>
<dbReference type="Pfam" id="PF02590">
    <property type="entry name" value="SPOUT_MTase"/>
    <property type="match status" value="1"/>
</dbReference>
<dbReference type="PANTHER" id="PTHR33603:SF1">
    <property type="entry name" value="RIBOSOMAL RNA LARGE SUBUNIT METHYLTRANSFERASE H"/>
    <property type="match status" value="1"/>
</dbReference>
<evidence type="ECO:0000313" key="7">
    <source>
        <dbReference type="EMBL" id="KRK38243.1"/>
    </source>
</evidence>
<comment type="similarity">
    <text evidence="5 6">Belongs to the RNA methyltransferase RlmH family.</text>
</comment>
<dbReference type="PIRSF" id="PIRSF004505">
    <property type="entry name" value="MT_bac"/>
    <property type="match status" value="1"/>
</dbReference>
<keyword evidence="6" id="KW-0963">Cytoplasm</keyword>
<evidence type="ECO:0000313" key="8">
    <source>
        <dbReference type="Proteomes" id="UP000050909"/>
    </source>
</evidence>
<dbReference type="InterPro" id="IPR029028">
    <property type="entry name" value="Alpha/beta_knot_MTases"/>
</dbReference>
<gene>
    <name evidence="6" type="primary">rlmH</name>
    <name evidence="7" type="ORF">FC62_GL001023</name>
</gene>
<evidence type="ECO:0000256" key="3">
    <source>
        <dbReference type="ARBA" id="ARBA00022679"/>
    </source>
</evidence>
<protein>
    <recommendedName>
        <fullName evidence="6">Ribosomal RNA large subunit methyltransferase H</fullName>
        <ecNumber evidence="6">2.1.1.177</ecNumber>
    </recommendedName>
    <alternativeName>
        <fullName evidence="6">23S rRNA (pseudouridine1915-N3)-methyltransferase</fullName>
    </alternativeName>
    <alternativeName>
        <fullName evidence="6">23S rRNA m3Psi1915 methyltransferase</fullName>
    </alternativeName>
    <alternativeName>
        <fullName evidence="6">rRNA (pseudouridine-N3-)-methyltransferase RlmH</fullName>
    </alternativeName>
</protein>
<organism evidence="7 8">
    <name type="scientific">Amylolactobacillus amylotrophicus DSM 20534</name>
    <dbReference type="NCBI Taxonomy" id="1423722"/>
    <lineage>
        <taxon>Bacteria</taxon>
        <taxon>Bacillati</taxon>
        <taxon>Bacillota</taxon>
        <taxon>Bacilli</taxon>
        <taxon>Lactobacillales</taxon>
        <taxon>Lactobacillaceae</taxon>
        <taxon>Amylolactobacillus</taxon>
    </lineage>
</organism>